<name>A0ABY0QR36_9FLAO</name>
<dbReference type="Proteomes" id="UP000199242">
    <property type="component" value="Unassembled WGS sequence"/>
</dbReference>
<proteinExistence type="predicted"/>
<accession>A0ABY0QR36</accession>
<comment type="caution">
    <text evidence="2">The sequence shown here is derived from an EMBL/GenBank/DDBJ whole genome shotgun (WGS) entry which is preliminary data.</text>
</comment>
<gene>
    <name evidence="2" type="ORF">SAMN05216273_10346</name>
</gene>
<dbReference type="RefSeq" id="WP_089741959.1">
    <property type="nucleotide sequence ID" value="NZ_FNHD01000003.1"/>
</dbReference>
<evidence type="ECO:0008006" key="4">
    <source>
        <dbReference type="Google" id="ProtNLM"/>
    </source>
</evidence>
<evidence type="ECO:0000256" key="1">
    <source>
        <dbReference type="SAM" id="Coils"/>
    </source>
</evidence>
<evidence type="ECO:0000313" key="2">
    <source>
        <dbReference type="EMBL" id="SDL59496.1"/>
    </source>
</evidence>
<protein>
    <recommendedName>
        <fullName evidence="4">DUF1800 domain-containing protein</fullName>
    </recommendedName>
</protein>
<evidence type="ECO:0000313" key="3">
    <source>
        <dbReference type="Proteomes" id="UP000199242"/>
    </source>
</evidence>
<dbReference type="EMBL" id="FNHD01000003">
    <property type="protein sequence ID" value="SDL59496.1"/>
    <property type="molecule type" value="Genomic_DNA"/>
</dbReference>
<dbReference type="Pfam" id="PF08811">
    <property type="entry name" value="DUF1800"/>
    <property type="match status" value="1"/>
</dbReference>
<reference evidence="2 3" key="1">
    <citation type="submission" date="2016-10" db="EMBL/GenBank/DDBJ databases">
        <authorList>
            <person name="Varghese N."/>
            <person name="Submissions S."/>
        </authorList>
    </citation>
    <scope>NUCLEOTIDE SEQUENCE [LARGE SCALE GENOMIC DNA]</scope>
    <source>
        <strain evidence="2 3">CGMCC 1.10941</strain>
    </source>
</reference>
<organism evidence="2 3">
    <name type="scientific">Chryseobacterium taihuense</name>
    <dbReference type="NCBI Taxonomy" id="1141221"/>
    <lineage>
        <taxon>Bacteria</taxon>
        <taxon>Pseudomonadati</taxon>
        <taxon>Bacteroidota</taxon>
        <taxon>Flavobacteriia</taxon>
        <taxon>Flavobacteriales</taxon>
        <taxon>Weeksellaceae</taxon>
        <taxon>Chryseobacterium group</taxon>
        <taxon>Chryseobacterium</taxon>
    </lineage>
</organism>
<sequence length="457" mass="53395">MDSLLKNKHLISRAGFGISIDQADYINEQTPRKISETLFREYPFTEIIYQTPDYIKAESNDPKLNAEQRRLQQKTNQKQNEELNLNFLMNMVYGKDQLTEKMAFFWHGHFATRIINPKFNQQLLNFIRKNALGSFRNLLIGVSKSPAMLSFLNNQQNKKDHPNENFAREVMELFTMGRGNYSEADVKELARAFTGWGYDKEGNFRERKNHHDEGEKTFLGKKGKFNGDDVLGIILEQKSTAQFITEKIYRFFVNEIPNQSIISKLSKDFYESDYDVKSLMKSIFTSKWFYDQKNIGNRIKSPTELIVGMMRILPMEIHNPENIVIYQKLLGQMLLYPPNVAGWPNGKSWIDSSTLMLRMQIPQIWSGIIPMEYSAREDDDIDMGMKSREVLNKSYKNPNIKINWQTVKDIFKNKNPHDYLIINSDSVNMNIVEQFSSDTNQIKTIINIMSTPEYQLM</sequence>
<dbReference type="InterPro" id="IPR014917">
    <property type="entry name" value="DUF1800"/>
</dbReference>
<feature type="coiled-coil region" evidence="1">
    <location>
        <begin position="64"/>
        <end position="91"/>
    </location>
</feature>
<keyword evidence="3" id="KW-1185">Reference proteome</keyword>
<keyword evidence="1" id="KW-0175">Coiled coil</keyword>